<gene>
    <name evidence="2" type="ORF">AAD027_18210</name>
</gene>
<protein>
    <submittedName>
        <fullName evidence="2">Cytochrome c oxidase assembly factor Coa1 family protein</fullName>
    </submittedName>
</protein>
<dbReference type="Pfam" id="PF08695">
    <property type="entry name" value="Coa1"/>
    <property type="match status" value="1"/>
</dbReference>
<keyword evidence="3" id="KW-1185">Reference proteome</keyword>
<keyword evidence="1" id="KW-0812">Transmembrane</keyword>
<dbReference type="Proteomes" id="UP001459204">
    <property type="component" value="Unassembled WGS sequence"/>
</dbReference>
<dbReference type="RefSeq" id="WP_341727461.1">
    <property type="nucleotide sequence ID" value="NZ_JBBWWT010000014.1"/>
</dbReference>
<organism evidence="2 3">
    <name type="scientific">Pseudoxanthomonas putridarboris</name>
    <dbReference type="NCBI Taxonomy" id="752605"/>
    <lineage>
        <taxon>Bacteria</taxon>
        <taxon>Pseudomonadati</taxon>
        <taxon>Pseudomonadota</taxon>
        <taxon>Gammaproteobacteria</taxon>
        <taxon>Lysobacterales</taxon>
        <taxon>Lysobacteraceae</taxon>
        <taxon>Pseudoxanthomonas</taxon>
    </lineage>
</organism>
<evidence type="ECO:0000313" key="3">
    <source>
        <dbReference type="Proteomes" id="UP001459204"/>
    </source>
</evidence>
<keyword evidence="1" id="KW-1133">Transmembrane helix</keyword>
<keyword evidence="1" id="KW-0472">Membrane</keyword>
<evidence type="ECO:0000256" key="1">
    <source>
        <dbReference type="SAM" id="Phobius"/>
    </source>
</evidence>
<dbReference type="EMBL" id="JBBWWT010000014">
    <property type="protein sequence ID" value="MEL1266290.1"/>
    <property type="molecule type" value="Genomic_DNA"/>
</dbReference>
<feature type="transmembrane region" description="Helical" evidence="1">
    <location>
        <begin position="26"/>
        <end position="47"/>
    </location>
</feature>
<proteinExistence type="predicted"/>
<accession>A0ABU9J4V8</accession>
<sequence length="159" mass="16561">MSAIPPPVPTAPPGWWRRNWKWCVPVLATLTLALLATFVVAVLAMIFGAMRSSEPYRHALALAQDDPAVVAALGEPIQAGWFVQGNFSSNGSGGHAELAIPLDGAKADGTLHVVAKKSAGAWRYETVAVNVEGGGRIVLETGGAPPAVEPPCTARGRDT</sequence>
<reference evidence="2 3" key="1">
    <citation type="submission" date="2024-04" db="EMBL/GenBank/DDBJ databases">
        <title>Draft genome sequence of Pseudoxanthomonas putridarboris WD12.</title>
        <authorList>
            <person name="Oh J."/>
        </authorList>
    </citation>
    <scope>NUCLEOTIDE SEQUENCE [LARGE SCALE GENOMIC DNA]</scope>
    <source>
        <strain evidence="2 3">WD12</strain>
    </source>
</reference>
<comment type="caution">
    <text evidence="2">The sequence shown here is derived from an EMBL/GenBank/DDBJ whole genome shotgun (WGS) entry which is preliminary data.</text>
</comment>
<name>A0ABU9J4V8_9GAMM</name>
<dbReference type="InterPro" id="IPR014807">
    <property type="entry name" value="Coa1"/>
</dbReference>
<evidence type="ECO:0000313" key="2">
    <source>
        <dbReference type="EMBL" id="MEL1266290.1"/>
    </source>
</evidence>